<evidence type="ECO:0000256" key="1">
    <source>
        <dbReference type="SAM" id="MobiDB-lite"/>
    </source>
</evidence>
<evidence type="ECO:0000313" key="3">
    <source>
        <dbReference type="Proteomes" id="UP000694892"/>
    </source>
</evidence>
<gene>
    <name evidence="2" type="ORF">XELAEV_180351922mg</name>
</gene>
<proteinExistence type="predicted"/>
<dbReference type="AlphaFoldDB" id="A0A974CFA1"/>
<accession>A0A974CFA1</accession>
<evidence type="ECO:0000313" key="2">
    <source>
        <dbReference type="EMBL" id="OCT72220.1"/>
    </source>
</evidence>
<protein>
    <submittedName>
        <fullName evidence="2">Uncharacterized protein</fullName>
    </submittedName>
</protein>
<dbReference type="Proteomes" id="UP000694892">
    <property type="component" value="Chromosome 7L"/>
</dbReference>
<dbReference type="EMBL" id="CM004478">
    <property type="protein sequence ID" value="OCT72220.1"/>
    <property type="molecule type" value="Genomic_DNA"/>
</dbReference>
<feature type="non-terminal residue" evidence="2">
    <location>
        <position position="1"/>
    </location>
</feature>
<organism evidence="2 3">
    <name type="scientific">Xenopus laevis</name>
    <name type="common">African clawed frog</name>
    <dbReference type="NCBI Taxonomy" id="8355"/>
    <lineage>
        <taxon>Eukaryota</taxon>
        <taxon>Metazoa</taxon>
        <taxon>Chordata</taxon>
        <taxon>Craniata</taxon>
        <taxon>Vertebrata</taxon>
        <taxon>Euteleostomi</taxon>
        <taxon>Amphibia</taxon>
        <taxon>Batrachia</taxon>
        <taxon>Anura</taxon>
        <taxon>Pipoidea</taxon>
        <taxon>Pipidae</taxon>
        <taxon>Xenopodinae</taxon>
        <taxon>Xenopus</taxon>
        <taxon>Xenopus</taxon>
    </lineage>
</organism>
<name>A0A974CFA1_XENLA</name>
<sequence>KKNTSTRKGHQLMGNKSMSFVATKSDRGFRHSWPRR</sequence>
<feature type="region of interest" description="Disordered" evidence="1">
    <location>
        <begin position="1"/>
        <end position="36"/>
    </location>
</feature>
<feature type="compositionally biased region" description="Basic residues" evidence="1">
    <location>
        <begin position="1"/>
        <end position="10"/>
    </location>
</feature>
<reference evidence="3" key="1">
    <citation type="journal article" date="2016" name="Nature">
        <title>Genome evolution in the allotetraploid frog Xenopus laevis.</title>
        <authorList>
            <person name="Session A.M."/>
            <person name="Uno Y."/>
            <person name="Kwon T."/>
            <person name="Chapman J.A."/>
            <person name="Toyoda A."/>
            <person name="Takahashi S."/>
            <person name="Fukui A."/>
            <person name="Hikosaka A."/>
            <person name="Suzuki A."/>
            <person name="Kondo M."/>
            <person name="van Heeringen S.J."/>
            <person name="Quigley I."/>
            <person name="Heinz S."/>
            <person name="Ogino H."/>
            <person name="Ochi H."/>
            <person name="Hellsten U."/>
            <person name="Lyons J.B."/>
            <person name="Simakov O."/>
            <person name="Putnam N."/>
            <person name="Stites J."/>
            <person name="Kuroki Y."/>
            <person name="Tanaka T."/>
            <person name="Michiue T."/>
            <person name="Watanabe M."/>
            <person name="Bogdanovic O."/>
            <person name="Lister R."/>
            <person name="Georgiou G."/>
            <person name="Paranjpe S.S."/>
            <person name="van Kruijsbergen I."/>
            <person name="Shu S."/>
            <person name="Carlson J."/>
            <person name="Kinoshita T."/>
            <person name="Ohta Y."/>
            <person name="Mawaribuchi S."/>
            <person name="Jenkins J."/>
            <person name="Grimwood J."/>
            <person name="Schmutz J."/>
            <person name="Mitros T."/>
            <person name="Mozaffari S.V."/>
            <person name="Suzuki Y."/>
            <person name="Haramoto Y."/>
            <person name="Yamamoto T.S."/>
            <person name="Takagi C."/>
            <person name="Heald R."/>
            <person name="Miller K."/>
            <person name="Haudenschild C."/>
            <person name="Kitzman J."/>
            <person name="Nakayama T."/>
            <person name="Izutsu Y."/>
            <person name="Robert J."/>
            <person name="Fortriede J."/>
            <person name="Burns K."/>
            <person name="Lotay V."/>
            <person name="Karimi K."/>
            <person name="Yasuoka Y."/>
            <person name="Dichmann D.S."/>
            <person name="Flajnik M.F."/>
            <person name="Houston D.W."/>
            <person name="Shendure J."/>
            <person name="DuPasquier L."/>
            <person name="Vize P.D."/>
            <person name="Zorn A.M."/>
            <person name="Ito M."/>
            <person name="Marcotte E.M."/>
            <person name="Wallingford J.B."/>
            <person name="Ito Y."/>
            <person name="Asashima M."/>
            <person name="Ueno N."/>
            <person name="Matsuda Y."/>
            <person name="Veenstra G.J."/>
            <person name="Fujiyama A."/>
            <person name="Harland R.M."/>
            <person name="Taira M."/>
            <person name="Rokhsar D.S."/>
        </authorList>
    </citation>
    <scope>NUCLEOTIDE SEQUENCE [LARGE SCALE GENOMIC DNA]</scope>
    <source>
        <strain evidence="3">J</strain>
    </source>
</reference>